<keyword evidence="2 5" id="KW-0413">Isomerase</keyword>
<reference evidence="5 6" key="1">
    <citation type="journal article" date="2011" name="Stand. Genomic Sci.">
        <title>Complete genome sequence of Desulfobulbus propionicus type strain (1pr3).</title>
        <authorList>
            <person name="Pagani I."/>
            <person name="Lapidus A."/>
            <person name="Nolan M."/>
            <person name="Lucas S."/>
            <person name="Hammon N."/>
            <person name="Deshpande S."/>
            <person name="Cheng J.F."/>
            <person name="Chertkov O."/>
            <person name="Davenport K."/>
            <person name="Tapia R."/>
            <person name="Han C."/>
            <person name="Goodwin L."/>
            <person name="Pitluck S."/>
            <person name="Liolios K."/>
            <person name="Mavromatis K."/>
            <person name="Ivanova N."/>
            <person name="Mikhailova N."/>
            <person name="Pati A."/>
            <person name="Chen A."/>
            <person name="Palaniappan K."/>
            <person name="Land M."/>
            <person name="Hauser L."/>
            <person name="Chang Y.J."/>
            <person name="Jeffries C.D."/>
            <person name="Detter J.C."/>
            <person name="Brambilla E."/>
            <person name="Kannan K.P."/>
            <person name="Djao O.D."/>
            <person name="Rohde M."/>
            <person name="Pukall R."/>
            <person name="Spring S."/>
            <person name="Goker M."/>
            <person name="Sikorski J."/>
            <person name="Woyke T."/>
            <person name="Bristow J."/>
            <person name="Eisen J.A."/>
            <person name="Markowitz V."/>
            <person name="Hugenholtz P."/>
            <person name="Kyrpides N.C."/>
            <person name="Klenk H.P."/>
        </authorList>
    </citation>
    <scope>NUCLEOTIDE SEQUENCE [LARGE SCALE GENOMIC DNA]</scope>
    <source>
        <strain evidence="6">ATCC 33891 / DSM 2032 / 1pr3</strain>
    </source>
</reference>
<feature type="signal peptide" evidence="3">
    <location>
        <begin position="1"/>
        <end position="23"/>
    </location>
</feature>
<evidence type="ECO:0000256" key="1">
    <source>
        <dbReference type="ARBA" id="ARBA00022729"/>
    </source>
</evidence>
<protein>
    <submittedName>
        <fullName evidence="5">PpiC-type peptidyl-prolyl cis-trans isomerase</fullName>
    </submittedName>
</protein>
<dbReference type="SUPFAM" id="SSF109998">
    <property type="entry name" value="Triger factor/SurA peptide-binding domain-like"/>
    <property type="match status" value="1"/>
</dbReference>
<keyword evidence="2" id="KW-0697">Rotamase</keyword>
<name>A0A7U3YNQ0_DESPD</name>
<dbReference type="Gene3D" id="3.10.50.40">
    <property type="match status" value="1"/>
</dbReference>
<gene>
    <name evidence="5" type="ordered locus">Despr_2614</name>
</gene>
<dbReference type="PROSITE" id="PS50198">
    <property type="entry name" value="PPIC_PPIASE_2"/>
    <property type="match status" value="1"/>
</dbReference>
<dbReference type="Pfam" id="PF13624">
    <property type="entry name" value="SurA_N_3"/>
    <property type="match status" value="1"/>
</dbReference>
<dbReference type="Pfam" id="PF00639">
    <property type="entry name" value="Rotamase"/>
    <property type="match status" value="1"/>
</dbReference>
<keyword evidence="6" id="KW-1185">Reference proteome</keyword>
<dbReference type="Proteomes" id="UP000006365">
    <property type="component" value="Chromosome"/>
</dbReference>
<evidence type="ECO:0000259" key="4">
    <source>
        <dbReference type="PROSITE" id="PS50198"/>
    </source>
</evidence>
<proteinExistence type="predicted"/>
<dbReference type="InterPro" id="IPR000297">
    <property type="entry name" value="PPIase_PpiC"/>
</dbReference>
<organism evidence="5 6">
    <name type="scientific">Desulfobulbus propionicus (strain ATCC 33891 / DSM 2032 / VKM B-1956 / 1pr3)</name>
    <dbReference type="NCBI Taxonomy" id="577650"/>
    <lineage>
        <taxon>Bacteria</taxon>
        <taxon>Pseudomonadati</taxon>
        <taxon>Thermodesulfobacteriota</taxon>
        <taxon>Desulfobulbia</taxon>
        <taxon>Desulfobulbales</taxon>
        <taxon>Desulfobulbaceae</taxon>
        <taxon>Desulfobulbus</taxon>
    </lineage>
</organism>
<dbReference type="Gene3D" id="1.10.4030.10">
    <property type="entry name" value="Porin chaperone SurA, peptide-binding domain"/>
    <property type="match status" value="1"/>
</dbReference>
<dbReference type="AlphaFoldDB" id="A0A7U3YNQ0"/>
<dbReference type="PANTHER" id="PTHR47637">
    <property type="entry name" value="CHAPERONE SURA"/>
    <property type="match status" value="1"/>
</dbReference>
<dbReference type="InterPro" id="IPR046357">
    <property type="entry name" value="PPIase_dom_sf"/>
</dbReference>
<dbReference type="GO" id="GO:0003755">
    <property type="term" value="F:peptidyl-prolyl cis-trans isomerase activity"/>
    <property type="evidence" value="ECO:0007669"/>
    <property type="project" value="UniProtKB-KW"/>
</dbReference>
<feature type="domain" description="PpiC" evidence="4">
    <location>
        <begin position="175"/>
        <end position="279"/>
    </location>
</feature>
<keyword evidence="1 3" id="KW-0732">Signal</keyword>
<dbReference type="InterPro" id="IPR050280">
    <property type="entry name" value="OMP_Chaperone_SurA"/>
</dbReference>
<accession>A0A7U3YNQ0</accession>
<evidence type="ECO:0000313" key="6">
    <source>
        <dbReference type="Proteomes" id="UP000006365"/>
    </source>
</evidence>
<dbReference type="SUPFAM" id="SSF54534">
    <property type="entry name" value="FKBP-like"/>
    <property type="match status" value="1"/>
</dbReference>
<dbReference type="KEGG" id="dpr:Despr_2614"/>
<evidence type="ECO:0000256" key="2">
    <source>
        <dbReference type="PROSITE-ProRule" id="PRU00278"/>
    </source>
</evidence>
<sequence>MASRILFFLVSICLVFVSAASNANVVDRSVAIVNNDTITLSEVNELGRSFFKKVTEETPADRLPEALQQARNTVIDKLIDKKLLVQEAKKLGIQVSDQEVDNALQRVLANNKATMEQFHKELLAMGMTEKQYKEELRDQILSSKLINHEVRTKVVIPEEKILEYYQSNYTRQVGGGELHLQQIGCTWGEPLANGVVPSQDDAKEKIRKAYEKAKDGDDFNELAKKYSDLPSAEDGGDLGTFQLHELAPAMQQAVAQLKSGEISPVVQIDNGYHFFKLVSSQGGATVSKADYEAVKEEIRERLYKQAMEARFKDWVKSIRDKAYIKIL</sequence>
<dbReference type="InterPro" id="IPR027304">
    <property type="entry name" value="Trigger_fact/SurA_dom_sf"/>
</dbReference>
<evidence type="ECO:0000313" key="5">
    <source>
        <dbReference type="EMBL" id="ADW18750.1"/>
    </source>
</evidence>
<dbReference type="PANTHER" id="PTHR47637:SF1">
    <property type="entry name" value="CHAPERONE SURA"/>
    <property type="match status" value="1"/>
</dbReference>
<dbReference type="EMBL" id="CP002364">
    <property type="protein sequence ID" value="ADW18750.1"/>
    <property type="molecule type" value="Genomic_DNA"/>
</dbReference>
<feature type="chain" id="PRO_5031204500" evidence="3">
    <location>
        <begin position="24"/>
        <end position="327"/>
    </location>
</feature>
<evidence type="ECO:0000256" key="3">
    <source>
        <dbReference type="SAM" id="SignalP"/>
    </source>
</evidence>